<gene>
    <name evidence="2" type="ORF">RRG08_065236</name>
</gene>
<organism evidence="2 3">
    <name type="scientific">Elysia crispata</name>
    <name type="common">lettuce slug</name>
    <dbReference type="NCBI Taxonomy" id="231223"/>
    <lineage>
        <taxon>Eukaryota</taxon>
        <taxon>Metazoa</taxon>
        <taxon>Spiralia</taxon>
        <taxon>Lophotrochozoa</taxon>
        <taxon>Mollusca</taxon>
        <taxon>Gastropoda</taxon>
        <taxon>Heterobranchia</taxon>
        <taxon>Euthyneura</taxon>
        <taxon>Panpulmonata</taxon>
        <taxon>Sacoglossa</taxon>
        <taxon>Placobranchoidea</taxon>
        <taxon>Plakobranchidae</taxon>
        <taxon>Elysia</taxon>
    </lineage>
</organism>
<proteinExistence type="predicted"/>
<feature type="compositionally biased region" description="Polar residues" evidence="1">
    <location>
        <begin position="16"/>
        <end position="34"/>
    </location>
</feature>
<name>A0AAE0YI26_9GAST</name>
<dbReference type="Proteomes" id="UP001283361">
    <property type="component" value="Unassembled WGS sequence"/>
</dbReference>
<reference evidence="2" key="1">
    <citation type="journal article" date="2023" name="G3 (Bethesda)">
        <title>A reference genome for the long-term kleptoplast-retaining sea slug Elysia crispata morphotype clarki.</title>
        <authorList>
            <person name="Eastman K.E."/>
            <person name="Pendleton A.L."/>
            <person name="Shaikh M.A."/>
            <person name="Suttiyut T."/>
            <person name="Ogas R."/>
            <person name="Tomko P."/>
            <person name="Gavelis G."/>
            <person name="Widhalm J.R."/>
            <person name="Wisecaver J.H."/>
        </authorList>
    </citation>
    <scope>NUCLEOTIDE SEQUENCE</scope>
    <source>
        <strain evidence="2">ECLA1</strain>
    </source>
</reference>
<keyword evidence="3" id="KW-1185">Reference proteome</keyword>
<accession>A0AAE0YI26</accession>
<evidence type="ECO:0000256" key="1">
    <source>
        <dbReference type="SAM" id="MobiDB-lite"/>
    </source>
</evidence>
<dbReference type="EMBL" id="JAWDGP010006169">
    <property type="protein sequence ID" value="KAK3746071.1"/>
    <property type="molecule type" value="Genomic_DNA"/>
</dbReference>
<feature type="region of interest" description="Disordered" evidence="1">
    <location>
        <begin position="1"/>
        <end position="34"/>
    </location>
</feature>
<dbReference type="AlphaFoldDB" id="A0AAE0YI26"/>
<evidence type="ECO:0000313" key="2">
    <source>
        <dbReference type="EMBL" id="KAK3746071.1"/>
    </source>
</evidence>
<protein>
    <submittedName>
        <fullName evidence="2">Uncharacterized protein</fullName>
    </submittedName>
</protein>
<sequence length="81" mass="8907">MVGSQSCRETHPHKGSSGSREISPSTGEVSLLNSGLSKWRQARNSIHQTSGRGQLSGAAWFMMEVSFVERVRRSARTAMSR</sequence>
<comment type="caution">
    <text evidence="2">The sequence shown here is derived from an EMBL/GenBank/DDBJ whole genome shotgun (WGS) entry which is preliminary data.</text>
</comment>
<evidence type="ECO:0000313" key="3">
    <source>
        <dbReference type="Proteomes" id="UP001283361"/>
    </source>
</evidence>